<comment type="catalytic activity">
    <reaction evidence="1">
        <text>ATP + protein L-histidine = ADP + protein N-phospho-L-histidine.</text>
        <dbReference type="EC" id="2.7.13.3"/>
    </reaction>
</comment>
<dbReference type="Gene3D" id="6.10.340.10">
    <property type="match status" value="1"/>
</dbReference>
<keyword evidence="12" id="KW-1133">Transmembrane helix</keyword>
<dbReference type="PANTHER" id="PTHR45528:SF1">
    <property type="entry name" value="SENSOR HISTIDINE KINASE CPXA"/>
    <property type="match status" value="1"/>
</dbReference>
<evidence type="ECO:0000256" key="4">
    <source>
        <dbReference type="ARBA" id="ARBA00022475"/>
    </source>
</evidence>
<evidence type="ECO:0000313" key="14">
    <source>
        <dbReference type="EMBL" id="PWQ94210.1"/>
    </source>
</evidence>
<keyword evidence="15" id="KW-1185">Reference proteome</keyword>
<dbReference type="GO" id="GO:0005886">
    <property type="term" value="C:plasma membrane"/>
    <property type="evidence" value="ECO:0007669"/>
    <property type="project" value="UniProtKB-SubCell"/>
</dbReference>
<keyword evidence="11 12" id="KW-0472">Membrane</keyword>
<dbReference type="PROSITE" id="PS50885">
    <property type="entry name" value="HAMP"/>
    <property type="match status" value="1"/>
</dbReference>
<dbReference type="GO" id="GO:0005524">
    <property type="term" value="F:ATP binding"/>
    <property type="evidence" value="ECO:0007669"/>
    <property type="project" value="UniProtKB-KW"/>
</dbReference>
<name>A0A317CD23_9GAMM</name>
<dbReference type="SMART" id="SM00304">
    <property type="entry name" value="HAMP"/>
    <property type="match status" value="1"/>
</dbReference>
<evidence type="ECO:0000256" key="10">
    <source>
        <dbReference type="ARBA" id="ARBA00023012"/>
    </source>
</evidence>
<gene>
    <name evidence="14" type="ORF">DKT75_16890</name>
</gene>
<evidence type="ECO:0000256" key="5">
    <source>
        <dbReference type="ARBA" id="ARBA00022553"/>
    </source>
</evidence>
<keyword evidence="4" id="KW-1003">Cell membrane</keyword>
<proteinExistence type="predicted"/>
<sequence length="271" mass="30595">MSVCLIIVRLVKTHQSCGNSKLYKEVIMQNSVQIPWQHRIQTKVSFFLAIFLTLILSGLGVYQVFQTQKTLGAELVIENKNTGIRLSNHVELPLWQLDEELILASVKSEMLNDDIYGIVVLDENKDFYLGVDRNSTWQINELSDPTVSETAYSGGLVSSLKEVQHKGKNIGFIEVFSSDKFNTEQIKSVYKSQLFSAFLLIVMITIVTFLVLRRLVVTPLTHLTDVAHSVSRGDFDVPLEMNAKDEVGELSRSINLLKKSYVIAMKRVSPI</sequence>
<keyword evidence="8" id="KW-0418">Kinase</keyword>
<dbReference type="Proteomes" id="UP000245506">
    <property type="component" value="Unassembled WGS sequence"/>
</dbReference>
<keyword evidence="6" id="KW-0808">Transferase</keyword>
<evidence type="ECO:0000256" key="2">
    <source>
        <dbReference type="ARBA" id="ARBA00004651"/>
    </source>
</evidence>
<feature type="transmembrane region" description="Helical" evidence="12">
    <location>
        <begin position="194"/>
        <end position="212"/>
    </location>
</feature>
<feature type="transmembrane region" description="Helical" evidence="12">
    <location>
        <begin position="44"/>
        <end position="65"/>
    </location>
</feature>
<dbReference type="InterPro" id="IPR003660">
    <property type="entry name" value="HAMP_dom"/>
</dbReference>
<evidence type="ECO:0000256" key="11">
    <source>
        <dbReference type="ARBA" id="ARBA00023136"/>
    </source>
</evidence>
<comment type="subcellular location">
    <subcellularLocation>
        <location evidence="2">Cell membrane</location>
        <topology evidence="2">Multi-pass membrane protein</topology>
    </subcellularLocation>
</comment>
<dbReference type="Pfam" id="PF00672">
    <property type="entry name" value="HAMP"/>
    <property type="match status" value="1"/>
</dbReference>
<dbReference type="GO" id="GO:0000155">
    <property type="term" value="F:phosphorelay sensor kinase activity"/>
    <property type="evidence" value="ECO:0007669"/>
    <property type="project" value="TreeGrafter"/>
</dbReference>
<evidence type="ECO:0000256" key="9">
    <source>
        <dbReference type="ARBA" id="ARBA00022840"/>
    </source>
</evidence>
<keyword evidence="12" id="KW-0812">Transmembrane</keyword>
<evidence type="ECO:0000256" key="3">
    <source>
        <dbReference type="ARBA" id="ARBA00012438"/>
    </source>
</evidence>
<keyword evidence="10" id="KW-0902">Two-component regulatory system</keyword>
<keyword evidence="7" id="KW-0547">Nucleotide-binding</keyword>
<evidence type="ECO:0000313" key="15">
    <source>
        <dbReference type="Proteomes" id="UP000245506"/>
    </source>
</evidence>
<evidence type="ECO:0000256" key="7">
    <source>
        <dbReference type="ARBA" id="ARBA00022741"/>
    </source>
</evidence>
<dbReference type="EC" id="2.7.13.3" evidence="3"/>
<evidence type="ECO:0000259" key="13">
    <source>
        <dbReference type="PROSITE" id="PS50885"/>
    </source>
</evidence>
<dbReference type="SUPFAM" id="SSF158472">
    <property type="entry name" value="HAMP domain-like"/>
    <property type="match status" value="1"/>
</dbReference>
<evidence type="ECO:0000256" key="1">
    <source>
        <dbReference type="ARBA" id="ARBA00000085"/>
    </source>
</evidence>
<comment type="caution">
    <text evidence="14">The sequence shown here is derived from an EMBL/GenBank/DDBJ whole genome shotgun (WGS) entry which is preliminary data.</text>
</comment>
<evidence type="ECO:0000256" key="12">
    <source>
        <dbReference type="SAM" id="Phobius"/>
    </source>
</evidence>
<keyword evidence="9" id="KW-0067">ATP-binding</keyword>
<accession>A0A317CD23</accession>
<feature type="domain" description="HAMP" evidence="13">
    <location>
        <begin position="214"/>
        <end position="266"/>
    </location>
</feature>
<dbReference type="CDD" id="cd06225">
    <property type="entry name" value="HAMP"/>
    <property type="match status" value="1"/>
</dbReference>
<dbReference type="EMBL" id="QGKL01000041">
    <property type="protein sequence ID" value="PWQ94210.1"/>
    <property type="molecule type" value="Genomic_DNA"/>
</dbReference>
<keyword evidence="5" id="KW-0597">Phosphoprotein</keyword>
<organism evidence="14 15">
    <name type="scientific">Leucothrix arctica</name>
    <dbReference type="NCBI Taxonomy" id="1481894"/>
    <lineage>
        <taxon>Bacteria</taxon>
        <taxon>Pseudomonadati</taxon>
        <taxon>Pseudomonadota</taxon>
        <taxon>Gammaproteobacteria</taxon>
        <taxon>Thiotrichales</taxon>
        <taxon>Thiotrichaceae</taxon>
        <taxon>Leucothrix</taxon>
    </lineage>
</organism>
<evidence type="ECO:0000256" key="8">
    <source>
        <dbReference type="ARBA" id="ARBA00022777"/>
    </source>
</evidence>
<dbReference type="PANTHER" id="PTHR45528">
    <property type="entry name" value="SENSOR HISTIDINE KINASE CPXA"/>
    <property type="match status" value="1"/>
</dbReference>
<protein>
    <recommendedName>
        <fullName evidence="3">histidine kinase</fullName>
        <ecNumber evidence="3">2.7.13.3</ecNumber>
    </recommendedName>
</protein>
<evidence type="ECO:0000256" key="6">
    <source>
        <dbReference type="ARBA" id="ARBA00022679"/>
    </source>
</evidence>
<dbReference type="AlphaFoldDB" id="A0A317CD23"/>
<reference evidence="14 15" key="1">
    <citation type="submission" date="2018-05" db="EMBL/GenBank/DDBJ databases">
        <title>Leucothrix arctica sp. nov., isolated from Arctic seawater.</title>
        <authorList>
            <person name="Choi A."/>
            <person name="Baek K."/>
        </authorList>
    </citation>
    <scope>NUCLEOTIDE SEQUENCE [LARGE SCALE GENOMIC DNA]</scope>
    <source>
        <strain evidence="14 15">IMCC9719</strain>
    </source>
</reference>
<dbReference type="InterPro" id="IPR050398">
    <property type="entry name" value="HssS/ArlS-like"/>
</dbReference>